<dbReference type="Pfam" id="PF05282">
    <property type="entry name" value="AAR2"/>
    <property type="match status" value="1"/>
</dbReference>
<evidence type="ECO:0008006" key="6">
    <source>
        <dbReference type="Google" id="ProtNLM"/>
    </source>
</evidence>
<dbReference type="Gene3D" id="2.60.34.20">
    <property type="match status" value="1"/>
</dbReference>
<feature type="domain" description="AAR2 N-terminal" evidence="3">
    <location>
        <begin position="25"/>
        <end position="157"/>
    </location>
</feature>
<dbReference type="InterPro" id="IPR007946">
    <property type="entry name" value="AAR2"/>
</dbReference>
<organism evidence="4 5">
    <name type="scientific">Sphagnum jensenii</name>
    <dbReference type="NCBI Taxonomy" id="128206"/>
    <lineage>
        <taxon>Eukaryota</taxon>
        <taxon>Viridiplantae</taxon>
        <taxon>Streptophyta</taxon>
        <taxon>Embryophyta</taxon>
        <taxon>Bryophyta</taxon>
        <taxon>Sphagnophytina</taxon>
        <taxon>Sphagnopsida</taxon>
        <taxon>Sphagnales</taxon>
        <taxon>Sphagnaceae</taxon>
        <taxon>Sphagnum</taxon>
    </lineage>
</organism>
<dbReference type="Proteomes" id="UP001497444">
    <property type="component" value="Chromosome 2"/>
</dbReference>
<sequence>MAEGSAAYTVRIDDAEQARRLVEAGGSLLLLDVPPSTQFGINQQMFLVGPKFRGLKMLPPGPHFVYYSSKSRYGMDTSPTIGFFLYVRPSQVIVMHWDPQEERIAKLNDSSEEERYTEGVRKNEFDPNLAPYDLPHHNTWQHLSNYVSANVIDRLQPVGGDITVMAETDLLESGPQSSAEMKMHEHATQFQERMQKGATTSEGDDILEERVVGEAAMPASIGETMGVTEKRKSDSSGRCFYTHLPRLIKRAGLVGSELTALNLDKSQQLEFVLRNSYGGSEDLLLGELQFAFIAFLMGQSLEAFGQWKAIVSLFFSCEAAPLHSRTQLFTKFMEVMYWQLKQGLKEEGTSPAGPFLDESWLAEDMFLHFHMKVFFSSLKAALSVDGALLYQARRLKKLVETVLGWSLETETKFNLDDEYAPVVVSEEDAMLEES</sequence>
<dbReference type="InterPro" id="IPR033647">
    <property type="entry name" value="Aar2_N"/>
</dbReference>
<dbReference type="InterPro" id="IPR038514">
    <property type="entry name" value="AAR2_C_sf"/>
</dbReference>
<dbReference type="PANTHER" id="PTHR12689">
    <property type="entry name" value="A1 CISTRON SPLICING FACTOR AAR2-RELATED"/>
    <property type="match status" value="1"/>
</dbReference>
<evidence type="ECO:0000313" key="4">
    <source>
        <dbReference type="EMBL" id="CAK9268715.1"/>
    </source>
</evidence>
<evidence type="ECO:0000259" key="2">
    <source>
        <dbReference type="Pfam" id="PF05282"/>
    </source>
</evidence>
<feature type="domain" description="AAR2 C-terminal" evidence="2">
    <location>
        <begin position="241"/>
        <end position="408"/>
    </location>
</feature>
<comment type="similarity">
    <text evidence="1">Belongs to the AAR2 family.</text>
</comment>
<dbReference type="CDD" id="cd13777">
    <property type="entry name" value="Aar2_N"/>
    <property type="match status" value="1"/>
</dbReference>
<dbReference type="EMBL" id="OZ020097">
    <property type="protein sequence ID" value="CAK9268715.1"/>
    <property type="molecule type" value="Genomic_DNA"/>
</dbReference>
<dbReference type="Gene3D" id="1.25.40.550">
    <property type="entry name" value="Aar2, C-terminal domain-like"/>
    <property type="match status" value="1"/>
</dbReference>
<gene>
    <name evidence="4" type="ORF">CSSPJE1EN1_LOCUS14193</name>
</gene>
<proteinExistence type="inferred from homology"/>
<evidence type="ECO:0000259" key="3">
    <source>
        <dbReference type="Pfam" id="PF20981"/>
    </source>
</evidence>
<dbReference type="PANTHER" id="PTHR12689:SF4">
    <property type="entry name" value="PROTEIN AAR2 HOMOLOG"/>
    <property type="match status" value="1"/>
</dbReference>
<dbReference type="InterPro" id="IPR038516">
    <property type="entry name" value="AAR2_N_sf"/>
</dbReference>
<reference evidence="4 5" key="1">
    <citation type="submission" date="2024-02" db="EMBL/GenBank/DDBJ databases">
        <authorList>
            <consortium name="ELIXIR-Norway"/>
            <consortium name="Elixir Norway"/>
        </authorList>
    </citation>
    <scope>NUCLEOTIDE SEQUENCE [LARGE SCALE GENOMIC DNA]</scope>
</reference>
<keyword evidence="5" id="KW-1185">Reference proteome</keyword>
<dbReference type="CDD" id="cd13778">
    <property type="entry name" value="Aar2_C"/>
    <property type="match status" value="1"/>
</dbReference>
<protein>
    <recommendedName>
        <fullName evidence="6">Protein AAR2 homolog</fullName>
    </recommendedName>
</protein>
<dbReference type="InterPro" id="IPR033648">
    <property type="entry name" value="AAR2_C"/>
</dbReference>
<name>A0ABP0WPC1_9BRYO</name>
<accession>A0ABP0WPC1</accession>
<dbReference type="Pfam" id="PF20981">
    <property type="entry name" value="AAR2_1st"/>
    <property type="match status" value="1"/>
</dbReference>
<evidence type="ECO:0000313" key="5">
    <source>
        <dbReference type="Proteomes" id="UP001497444"/>
    </source>
</evidence>
<evidence type="ECO:0000256" key="1">
    <source>
        <dbReference type="ARBA" id="ARBA00006281"/>
    </source>
</evidence>